<keyword evidence="11" id="KW-1185">Reference proteome</keyword>
<evidence type="ECO:0000256" key="2">
    <source>
        <dbReference type="ARBA" id="ARBA00005569"/>
    </source>
</evidence>
<keyword evidence="7" id="KW-0539">Nucleus</keyword>
<evidence type="ECO:0000256" key="1">
    <source>
        <dbReference type="ARBA" id="ARBA00004259"/>
    </source>
</evidence>
<evidence type="ECO:0000313" key="10">
    <source>
        <dbReference type="EMBL" id="WVN87141.1"/>
    </source>
</evidence>
<evidence type="ECO:0000259" key="9">
    <source>
        <dbReference type="Pfam" id="PF03177"/>
    </source>
</evidence>
<dbReference type="RefSeq" id="XP_066067841.1">
    <property type="nucleotide sequence ID" value="XM_066211744.1"/>
</dbReference>
<dbReference type="InterPro" id="IPR037624">
    <property type="entry name" value="Nup133-like"/>
</dbReference>
<protein>
    <recommendedName>
        <fullName evidence="9">Nucleoporin Nup133/Nup155-like C-terminal domain-containing protein</fullName>
    </recommendedName>
</protein>
<reference evidence="10" key="2">
    <citation type="journal article" date="2022" name="Elife">
        <title>Obligate sexual reproduction of a homothallic fungus closely related to the Cryptococcus pathogenic species complex.</title>
        <authorList>
            <person name="Passer A.R."/>
            <person name="Clancey S.A."/>
            <person name="Shea T."/>
            <person name="David-Palma M."/>
            <person name="Averette A.F."/>
            <person name="Boekhout T."/>
            <person name="Porcel B.M."/>
            <person name="Nowrousian M."/>
            <person name="Cuomo C.A."/>
            <person name="Sun S."/>
            <person name="Heitman J."/>
            <person name="Coelho M.A."/>
        </authorList>
    </citation>
    <scope>NUCLEOTIDE SEQUENCE</scope>
    <source>
        <strain evidence="10">CBS 7841</strain>
    </source>
</reference>
<accession>A0AAJ8JRM6</accession>
<dbReference type="PANTHER" id="PTHR13405">
    <property type="entry name" value="NUCLEAR PORE COMPLEX PROTEIN NUP133"/>
    <property type="match status" value="1"/>
</dbReference>
<evidence type="ECO:0000256" key="4">
    <source>
        <dbReference type="ARBA" id="ARBA00022816"/>
    </source>
</evidence>
<dbReference type="GO" id="GO:0016973">
    <property type="term" value="P:poly(A)+ mRNA export from nucleus"/>
    <property type="evidence" value="ECO:0007669"/>
    <property type="project" value="TreeGrafter"/>
</dbReference>
<dbReference type="GO" id="GO:0000972">
    <property type="term" value="P:transcription-dependent tethering of RNA polymerase II gene DNA at nuclear periphery"/>
    <property type="evidence" value="ECO:0007669"/>
    <property type="project" value="TreeGrafter"/>
</dbReference>
<evidence type="ECO:0000256" key="8">
    <source>
        <dbReference type="SAM" id="MobiDB-lite"/>
    </source>
</evidence>
<dbReference type="Pfam" id="PF03177">
    <property type="entry name" value="Nucleoporin_C"/>
    <property type="match status" value="1"/>
</dbReference>
<keyword evidence="6" id="KW-0811">Translocation</keyword>
<dbReference type="KEGG" id="cdep:91086529"/>
<dbReference type="GO" id="GO:0006606">
    <property type="term" value="P:protein import into nucleus"/>
    <property type="evidence" value="ECO:0007669"/>
    <property type="project" value="TreeGrafter"/>
</dbReference>
<dbReference type="InterPro" id="IPR015943">
    <property type="entry name" value="WD40/YVTN_repeat-like_dom_sf"/>
</dbReference>
<dbReference type="InterPro" id="IPR007187">
    <property type="entry name" value="Nucleoporin_Nup133/Nup155_C"/>
</dbReference>
<evidence type="ECO:0000313" key="11">
    <source>
        <dbReference type="Proteomes" id="UP000094043"/>
    </source>
</evidence>
<reference evidence="10" key="1">
    <citation type="submission" date="2016-06" db="EMBL/GenBank/DDBJ databases">
        <authorList>
            <person name="Cuomo C."/>
            <person name="Litvintseva A."/>
            <person name="Heitman J."/>
            <person name="Chen Y."/>
            <person name="Sun S."/>
            <person name="Springer D."/>
            <person name="Dromer F."/>
            <person name="Young S."/>
            <person name="Zeng Q."/>
            <person name="Chapman S."/>
            <person name="Gujja S."/>
            <person name="Saif S."/>
            <person name="Birren B."/>
        </authorList>
    </citation>
    <scope>NUCLEOTIDE SEQUENCE</scope>
    <source>
        <strain evidence="10">CBS 7841</strain>
    </source>
</reference>
<comment type="similarity">
    <text evidence="2">Belongs to the nucleoporin Nup133 family.</text>
</comment>
<organism evidence="10 11">
    <name type="scientific">Cryptococcus depauperatus CBS 7841</name>
    <dbReference type="NCBI Taxonomy" id="1295531"/>
    <lineage>
        <taxon>Eukaryota</taxon>
        <taxon>Fungi</taxon>
        <taxon>Dikarya</taxon>
        <taxon>Basidiomycota</taxon>
        <taxon>Agaricomycotina</taxon>
        <taxon>Tremellomycetes</taxon>
        <taxon>Tremellales</taxon>
        <taxon>Cryptococcaceae</taxon>
        <taxon>Cryptococcus</taxon>
    </lineage>
</organism>
<dbReference type="SUPFAM" id="SSF117289">
    <property type="entry name" value="Nucleoporin domain"/>
    <property type="match status" value="1"/>
</dbReference>
<dbReference type="Proteomes" id="UP000094043">
    <property type="component" value="Chromosome 3"/>
</dbReference>
<gene>
    <name evidence="10" type="ORF">L203_102317</name>
</gene>
<evidence type="ECO:0000256" key="5">
    <source>
        <dbReference type="ARBA" id="ARBA00022927"/>
    </source>
</evidence>
<dbReference type="EMBL" id="CP143786">
    <property type="protein sequence ID" value="WVN87141.1"/>
    <property type="molecule type" value="Genomic_DNA"/>
</dbReference>
<dbReference type="PANTHER" id="PTHR13405:SF11">
    <property type="entry name" value="NUCLEAR PORE COMPLEX PROTEIN NUP133"/>
    <property type="match status" value="1"/>
</dbReference>
<sequence>MFNSPSIRSQRFGTPVKGTQPSARSRLQTLRPNNHSPTPSIAETARTEKPVDNKEKLYLNKDDRHTVTTLGKLPNEVAYVIKQSDFVIDPISADVDPDCGFATVSTPRSVTCWNYSKRTHSTPTIYTFPAPVPTSSPARYLPPVLSALYTSSTASEPGMILVSSGGEVRFWDTVSLALSDVERYHYLSVELAEDDWVEQISKIDSSNFILTTTCSQAYRLRITSSAGRLLPEIIPFQRSGGLFGRLSSVLFSGKDDKEGIKSIAVVEGREAYLLAQKSLSKFIITNEGQKFVLEYDLYNTIGNSLYDEWSTGEVSLTIEDIVPSSAPNSFYALVTLTPSPKDTSYALISLSLGKTVEVTDSIPIAYHPPRETRTLDVPRLLVPYQRSLAFVRFGSVVVMIGLDHDFPYEELMTLKDSRNAYLGGSIVEGGGPNIVLFPAEGGLMGVEVFEPRPVPDSLRCSAATARTKTKIEQAIFFSRNDNPLSFDIPSDQNLGDVSEAAELVSAGVISSQSQFATPITALRAQLSDRLSRLVSLIRFLGTNHLLNKVGQASRRRLSRDAEKVKGGLELWDYQDKLMDQMAEHPHKSLLSSSIDIYFSSSSVSSLPDTDFDRLFFKTQLTHLDKLLEIVFETFTRHMQQLETSGYKREQACWLAEVNSIYIMVERAAARYREEESDSYEINREIPSIEMWTASDPLLNSLEYLYTTTERVIEERTRELGSAVDEAILQQQQIPGNEELRKEQILQGQLKRQMGWLAAALCANMEDKCRVSVRRQMEDDTNEEEGIRLKARWDAMKPRVIRPLVSVDRISEAFELAEHHRDFPTLVVLCQDPVASKGKGNNYIQNYIEKFGEDFAFELYQWFIDQGRPYDLLTQDEVYSSLLTKFFEVHLYPELAWIHHIACKRYSSASNDLFTVLCSHGDEKSDLELRKVVGSIGKLTSMADVVRGTSKEDITFQQISQQLSLIDIQTSLRTWLLSLLPSRSSLKQLPKHINPHISLLSSRPALSELFLNLTERLVMGEAIDVEGIVDLLNLKDNFSREDDAVEALRVLILDKTLPKARSEVALISAWRRIYIRDNWTLISNTAGRSEQAQREKLERTLTYYVLNALRHIPDFPSAAIISPYDASIPPTELELTARFPRSSIDYIKRLHDSHEEEVRLLMRYVDENGLEERVEEIKKMIEEGSGNDIEEQSDVDVEM</sequence>
<dbReference type="GO" id="GO:0017056">
    <property type="term" value="F:structural constituent of nuclear pore"/>
    <property type="evidence" value="ECO:0007669"/>
    <property type="project" value="InterPro"/>
</dbReference>
<reference evidence="10" key="3">
    <citation type="submission" date="2024-01" db="EMBL/GenBank/DDBJ databases">
        <authorList>
            <person name="Coelho M.A."/>
            <person name="David-Palma M."/>
            <person name="Shea T."/>
            <person name="Sun S."/>
            <person name="Cuomo C.A."/>
            <person name="Heitman J."/>
        </authorList>
    </citation>
    <scope>NUCLEOTIDE SEQUENCE</scope>
    <source>
        <strain evidence="10">CBS 7841</strain>
    </source>
</reference>
<dbReference type="Gene3D" id="1.20.58.1380">
    <property type="match status" value="1"/>
</dbReference>
<dbReference type="GeneID" id="91086529"/>
<dbReference type="AlphaFoldDB" id="A0AAJ8JRM6"/>
<feature type="region of interest" description="Disordered" evidence="8">
    <location>
        <begin position="1"/>
        <end position="49"/>
    </location>
</feature>
<proteinExistence type="inferred from homology"/>
<dbReference type="Gene3D" id="2.130.10.10">
    <property type="entry name" value="YVTN repeat-like/Quinoprotein amine dehydrogenase"/>
    <property type="match status" value="1"/>
</dbReference>
<feature type="compositionally biased region" description="Polar residues" evidence="8">
    <location>
        <begin position="1"/>
        <end position="41"/>
    </location>
</feature>
<comment type="subcellular location">
    <subcellularLocation>
        <location evidence="1">Nucleus envelope</location>
    </subcellularLocation>
</comment>
<keyword evidence="5" id="KW-0653">Protein transport</keyword>
<name>A0AAJ8JRM6_9TREE</name>
<evidence type="ECO:0000256" key="3">
    <source>
        <dbReference type="ARBA" id="ARBA00022448"/>
    </source>
</evidence>
<keyword evidence="4" id="KW-0509">mRNA transport</keyword>
<evidence type="ECO:0000256" key="7">
    <source>
        <dbReference type="ARBA" id="ARBA00023242"/>
    </source>
</evidence>
<keyword evidence="3" id="KW-0813">Transport</keyword>
<dbReference type="GO" id="GO:0031080">
    <property type="term" value="C:nuclear pore outer ring"/>
    <property type="evidence" value="ECO:0007669"/>
    <property type="project" value="TreeGrafter"/>
</dbReference>
<feature type="domain" description="Nucleoporin Nup133/Nup155-like C-terminal" evidence="9">
    <location>
        <begin position="840"/>
        <end position="1173"/>
    </location>
</feature>
<evidence type="ECO:0000256" key="6">
    <source>
        <dbReference type="ARBA" id="ARBA00023010"/>
    </source>
</evidence>